<dbReference type="GO" id="GO:0006685">
    <property type="term" value="P:sphingomyelin catabolic process"/>
    <property type="evidence" value="ECO:0007669"/>
    <property type="project" value="TreeGrafter"/>
</dbReference>
<evidence type="ECO:0000313" key="4">
    <source>
        <dbReference type="Proteomes" id="UP000676336"/>
    </source>
</evidence>
<dbReference type="PANTHER" id="PTHR10340">
    <property type="entry name" value="SPHINGOMYELIN PHOSPHODIESTERASE"/>
    <property type="match status" value="1"/>
</dbReference>
<gene>
    <name evidence="3" type="ORF">SMN809_LOCUS20054</name>
</gene>
<dbReference type="GO" id="GO:0046513">
    <property type="term" value="P:ceramide biosynthetic process"/>
    <property type="evidence" value="ECO:0007669"/>
    <property type="project" value="TreeGrafter"/>
</dbReference>
<sequence length="70" mass="8256">MVSFSWAYYSIVNRYQSTITGQFFAHTHFDEFMLFYNETNSTQPISIAYITPSFTTYPNVNPGYRVYTID</sequence>
<evidence type="ECO:0000256" key="2">
    <source>
        <dbReference type="ARBA" id="ARBA00023180"/>
    </source>
</evidence>
<dbReference type="GO" id="GO:0061750">
    <property type="term" value="F:acid sphingomyelin phosphodiesterase activity"/>
    <property type="evidence" value="ECO:0007669"/>
    <property type="project" value="TreeGrafter"/>
</dbReference>
<accession>A0A8S2RE16</accession>
<dbReference type="GO" id="GO:0005764">
    <property type="term" value="C:lysosome"/>
    <property type="evidence" value="ECO:0007669"/>
    <property type="project" value="TreeGrafter"/>
</dbReference>
<feature type="non-terminal residue" evidence="3">
    <location>
        <position position="1"/>
    </location>
</feature>
<organism evidence="3 4">
    <name type="scientific">Rotaria magnacalcarata</name>
    <dbReference type="NCBI Taxonomy" id="392030"/>
    <lineage>
        <taxon>Eukaryota</taxon>
        <taxon>Metazoa</taxon>
        <taxon>Spiralia</taxon>
        <taxon>Gnathifera</taxon>
        <taxon>Rotifera</taxon>
        <taxon>Eurotatoria</taxon>
        <taxon>Bdelloidea</taxon>
        <taxon>Philodinida</taxon>
        <taxon>Philodinidae</taxon>
        <taxon>Rotaria</taxon>
    </lineage>
</organism>
<reference evidence="3" key="1">
    <citation type="submission" date="2021-02" db="EMBL/GenBank/DDBJ databases">
        <authorList>
            <person name="Nowell W R."/>
        </authorList>
    </citation>
    <scope>NUCLEOTIDE SEQUENCE</scope>
</reference>
<dbReference type="GO" id="GO:0016020">
    <property type="term" value="C:membrane"/>
    <property type="evidence" value="ECO:0007669"/>
    <property type="project" value="GOC"/>
</dbReference>
<comment type="caution">
    <text evidence="3">The sequence shown here is derived from an EMBL/GenBank/DDBJ whole genome shotgun (WGS) entry which is preliminary data.</text>
</comment>
<name>A0A8S2RE16_9BILA</name>
<protein>
    <submittedName>
        <fullName evidence="3">Uncharacterized protein</fullName>
    </submittedName>
</protein>
<dbReference type="GO" id="GO:0005615">
    <property type="term" value="C:extracellular space"/>
    <property type="evidence" value="ECO:0007669"/>
    <property type="project" value="TreeGrafter"/>
</dbReference>
<dbReference type="EMBL" id="CAJOBI010011130">
    <property type="protein sequence ID" value="CAF4157842.1"/>
    <property type="molecule type" value="Genomic_DNA"/>
</dbReference>
<dbReference type="PANTHER" id="PTHR10340:SF34">
    <property type="entry name" value="SPHINGOMYELIN PHOSPHODIESTERASE"/>
    <property type="match status" value="1"/>
</dbReference>
<keyword evidence="2" id="KW-0325">Glycoprotein</keyword>
<dbReference type="Proteomes" id="UP000676336">
    <property type="component" value="Unassembled WGS sequence"/>
</dbReference>
<evidence type="ECO:0000313" key="3">
    <source>
        <dbReference type="EMBL" id="CAF4157842.1"/>
    </source>
</evidence>
<dbReference type="InterPro" id="IPR029052">
    <property type="entry name" value="Metallo-depent_PP-like"/>
</dbReference>
<evidence type="ECO:0000256" key="1">
    <source>
        <dbReference type="ARBA" id="ARBA00022801"/>
    </source>
</evidence>
<dbReference type="SUPFAM" id="SSF56300">
    <property type="entry name" value="Metallo-dependent phosphatases"/>
    <property type="match status" value="1"/>
</dbReference>
<proteinExistence type="predicted"/>
<dbReference type="AlphaFoldDB" id="A0A8S2RE16"/>
<keyword evidence="1" id="KW-0378">Hydrolase</keyword>